<dbReference type="AlphaFoldDB" id="A0AA41Y9X4"/>
<comment type="caution">
    <text evidence="1">The sequence shown here is derived from an EMBL/GenBank/DDBJ whole genome shotgun (WGS) entry which is preliminary data.</text>
</comment>
<gene>
    <name evidence="1" type="ORF">N2K84_18165</name>
</gene>
<dbReference type="Proteomes" id="UP001163821">
    <property type="component" value="Unassembled WGS sequence"/>
</dbReference>
<dbReference type="InterPro" id="IPR006944">
    <property type="entry name" value="Phage/GTA_portal"/>
</dbReference>
<accession>A0AA41Y9X4</accession>
<name>A0AA41Y9X4_9BACT</name>
<proteinExistence type="predicted"/>
<evidence type="ECO:0000313" key="2">
    <source>
        <dbReference type="Proteomes" id="UP001163821"/>
    </source>
</evidence>
<evidence type="ECO:0000313" key="1">
    <source>
        <dbReference type="EMBL" id="MCW0484665.1"/>
    </source>
</evidence>
<sequence length="145" mass="16263">MGIFSSSKIIKSLEKIGIHIDFPTNGEKVKAENISTIQTCTRILVENVSRLPVVVRNKEGQIIENHIISKLFNKSFNNYISGDTGRKLTEKDRITNGNSFIRIIHNSRGDISSIIPYPYESVAGITLSNNSIYYSVDNSLNPYVE</sequence>
<keyword evidence="2" id="KW-1185">Reference proteome</keyword>
<reference evidence="1" key="1">
    <citation type="submission" date="2022-10" db="EMBL/GenBank/DDBJ databases">
        <title>Gaoshiqiia sediminis gen. nov., sp. nov., isolated from coastal sediment.</title>
        <authorList>
            <person name="Yu W.X."/>
            <person name="Mu D.S."/>
            <person name="Du J.Z."/>
            <person name="Liang Y.Q."/>
        </authorList>
    </citation>
    <scope>NUCLEOTIDE SEQUENCE</scope>
    <source>
        <strain evidence="1">A06</strain>
    </source>
</reference>
<dbReference type="EMBL" id="JAPAAF010000045">
    <property type="protein sequence ID" value="MCW0484665.1"/>
    <property type="molecule type" value="Genomic_DNA"/>
</dbReference>
<organism evidence="1 2">
    <name type="scientific">Gaoshiqia sediminis</name>
    <dbReference type="NCBI Taxonomy" id="2986998"/>
    <lineage>
        <taxon>Bacteria</taxon>
        <taxon>Pseudomonadati</taxon>
        <taxon>Bacteroidota</taxon>
        <taxon>Bacteroidia</taxon>
        <taxon>Marinilabiliales</taxon>
        <taxon>Prolixibacteraceae</taxon>
        <taxon>Gaoshiqia</taxon>
    </lineage>
</organism>
<protein>
    <submittedName>
        <fullName evidence="1">Phage portal protein</fullName>
    </submittedName>
</protein>
<dbReference type="Pfam" id="PF04860">
    <property type="entry name" value="Phage_portal"/>
    <property type="match status" value="1"/>
</dbReference>